<dbReference type="Gene3D" id="6.10.140.1340">
    <property type="match status" value="1"/>
</dbReference>
<keyword evidence="1" id="KW-0812">Transmembrane</keyword>
<dbReference type="EMBL" id="DSRU01000333">
    <property type="protein sequence ID" value="HFN00597.1"/>
    <property type="molecule type" value="Genomic_DNA"/>
</dbReference>
<keyword evidence="1" id="KW-1133">Transmembrane helix</keyword>
<dbReference type="InterPro" id="IPR021309">
    <property type="entry name" value="YgaP-like_TM"/>
</dbReference>
<reference evidence="3" key="1">
    <citation type="journal article" date="2020" name="mSystems">
        <title>Genome- and Community-Level Interaction Insights into Carbon Utilization and Element Cycling Functions of Hydrothermarchaeota in Hydrothermal Sediment.</title>
        <authorList>
            <person name="Zhou Z."/>
            <person name="Liu Y."/>
            <person name="Xu W."/>
            <person name="Pan J."/>
            <person name="Luo Z.H."/>
            <person name="Li M."/>
        </authorList>
    </citation>
    <scope>NUCLEOTIDE SEQUENCE [LARGE SCALE GENOMIC DNA]</scope>
    <source>
        <strain evidence="3">SpSt-418</strain>
    </source>
</reference>
<evidence type="ECO:0000256" key="1">
    <source>
        <dbReference type="SAM" id="Phobius"/>
    </source>
</evidence>
<feature type="transmembrane region" description="Helical" evidence="1">
    <location>
        <begin position="17"/>
        <end position="35"/>
    </location>
</feature>
<accession>A0A7C3PL45</accession>
<gene>
    <name evidence="3" type="ORF">ENR64_23170</name>
</gene>
<comment type="caution">
    <text evidence="3">The sequence shown here is derived from an EMBL/GenBank/DDBJ whole genome shotgun (WGS) entry which is preliminary data.</text>
</comment>
<evidence type="ECO:0000313" key="3">
    <source>
        <dbReference type="EMBL" id="HFN00597.1"/>
    </source>
</evidence>
<organism evidence="3">
    <name type="scientific">Oscillatoriales cyanobacterium SpSt-418</name>
    <dbReference type="NCBI Taxonomy" id="2282169"/>
    <lineage>
        <taxon>Bacteria</taxon>
        <taxon>Bacillati</taxon>
        <taxon>Cyanobacteriota</taxon>
        <taxon>Cyanophyceae</taxon>
        <taxon>Oscillatoriophycideae</taxon>
        <taxon>Oscillatoriales</taxon>
    </lineage>
</organism>
<dbReference type="AlphaFoldDB" id="A0A7C3PL45"/>
<protein>
    <submittedName>
        <fullName evidence="3">DUF2892 domain-containing protein</fullName>
    </submittedName>
</protein>
<name>A0A7C3PL45_9CYAN</name>
<evidence type="ECO:0000259" key="2">
    <source>
        <dbReference type="Pfam" id="PF11127"/>
    </source>
</evidence>
<dbReference type="Pfam" id="PF11127">
    <property type="entry name" value="YgaP-like_TM"/>
    <property type="match status" value="1"/>
</dbReference>
<proteinExistence type="predicted"/>
<feature type="domain" description="Inner membrane protein YgaP-like transmembrane" evidence="2">
    <location>
        <begin position="17"/>
        <end position="66"/>
    </location>
</feature>
<sequence>MLKPVGRRRQSWTRHQWIRFVAGSFVVISLLLSLVNSNWLFLTAFVGLNLLQSAFTNWCPLIFLLDKLGVKEG</sequence>
<keyword evidence="1" id="KW-0472">Membrane</keyword>